<evidence type="ECO:0000313" key="2">
    <source>
        <dbReference type="EMBL" id="KAK8029766.1"/>
    </source>
</evidence>
<name>A0ABR1SD48_9PEZI</name>
<protein>
    <submittedName>
        <fullName evidence="2">Nuclear pore protein</fullName>
    </submittedName>
</protein>
<keyword evidence="3" id="KW-1185">Reference proteome</keyword>
<sequence length="403" mass="46147">MEQAQCAQVPQEPPPIEVDPDGDLLLKVGITMCLNPDPQSTEKEENTSETEDISDDASTEEQGVEAAEGTETTEQKHEHDLSVTFRVCSRTLARSSPVWKKMLYGGFAESRPKGDHWMVELPDDDAGAIEFFLYAIHARFDSVPAFDHTPELEDLDAVAVIADKYDLVRFLRPWARTWIASLAGRIKPGHDLRTLQRYLWISWVLGAEAEFHLISRYLVTEYQAKDRDPLHQLHPLFCDVLEPPEIRQLIKDMRLNLIKQLLAPLQEAVDQLIECTPGRRLKCAYKEAKCEEVMLGRLIRSMRRVKLWPLPLNTDILMSINSLIDIVNTVLSEGVGYIERQQVNKRSHLSAVFRRTEKESRGTWKGNRTLQSGWPSHEKGQIMIDIFKLDVNVYTLCENEEKT</sequence>
<proteinExistence type="predicted"/>
<dbReference type="EMBL" id="JAQQWK010000010">
    <property type="protein sequence ID" value="KAK8029766.1"/>
    <property type="molecule type" value="Genomic_DNA"/>
</dbReference>
<comment type="caution">
    <text evidence="2">The sequence shown here is derived from an EMBL/GenBank/DDBJ whole genome shotgun (WGS) entry which is preliminary data.</text>
</comment>
<gene>
    <name evidence="2" type="ORF">PG993_011057</name>
</gene>
<dbReference type="InterPro" id="IPR011333">
    <property type="entry name" value="SKP1/BTB/POZ_sf"/>
</dbReference>
<feature type="region of interest" description="Disordered" evidence="1">
    <location>
        <begin position="34"/>
        <end position="79"/>
    </location>
</feature>
<feature type="compositionally biased region" description="Acidic residues" evidence="1">
    <location>
        <begin position="47"/>
        <end position="63"/>
    </location>
</feature>
<dbReference type="Gene3D" id="3.30.710.10">
    <property type="entry name" value="Potassium Channel Kv1.1, Chain A"/>
    <property type="match status" value="1"/>
</dbReference>
<feature type="region of interest" description="Disordered" evidence="1">
    <location>
        <begin position="1"/>
        <end position="22"/>
    </location>
</feature>
<organism evidence="2 3">
    <name type="scientific">Apiospora rasikravindrae</name>
    <dbReference type="NCBI Taxonomy" id="990691"/>
    <lineage>
        <taxon>Eukaryota</taxon>
        <taxon>Fungi</taxon>
        <taxon>Dikarya</taxon>
        <taxon>Ascomycota</taxon>
        <taxon>Pezizomycotina</taxon>
        <taxon>Sordariomycetes</taxon>
        <taxon>Xylariomycetidae</taxon>
        <taxon>Amphisphaeriales</taxon>
        <taxon>Apiosporaceae</taxon>
        <taxon>Apiospora</taxon>
    </lineage>
</organism>
<reference evidence="2 3" key="1">
    <citation type="submission" date="2023-01" db="EMBL/GenBank/DDBJ databases">
        <title>Analysis of 21 Apiospora genomes using comparative genomics revels a genus with tremendous synthesis potential of carbohydrate active enzymes and secondary metabolites.</title>
        <authorList>
            <person name="Sorensen T."/>
        </authorList>
    </citation>
    <scope>NUCLEOTIDE SEQUENCE [LARGE SCALE GENOMIC DNA]</scope>
    <source>
        <strain evidence="2 3">CBS 33761</strain>
    </source>
</reference>
<evidence type="ECO:0000313" key="3">
    <source>
        <dbReference type="Proteomes" id="UP001444661"/>
    </source>
</evidence>
<dbReference type="CDD" id="cd18186">
    <property type="entry name" value="BTB_POZ_ZBTB_KLHL-like"/>
    <property type="match status" value="1"/>
</dbReference>
<accession>A0ABR1SD48</accession>
<dbReference type="Proteomes" id="UP001444661">
    <property type="component" value="Unassembled WGS sequence"/>
</dbReference>
<evidence type="ECO:0000256" key="1">
    <source>
        <dbReference type="SAM" id="MobiDB-lite"/>
    </source>
</evidence>